<feature type="transmembrane region" description="Helical" evidence="1">
    <location>
        <begin position="6"/>
        <end position="23"/>
    </location>
</feature>
<evidence type="ECO:0008006" key="4">
    <source>
        <dbReference type="Google" id="ProtNLM"/>
    </source>
</evidence>
<dbReference type="InterPro" id="IPR010001">
    <property type="entry name" value="BofA"/>
</dbReference>
<keyword evidence="3" id="KW-1185">Reference proteome</keyword>
<dbReference type="Proteomes" id="UP000001903">
    <property type="component" value="Chromosome"/>
</dbReference>
<dbReference type="HOGENOM" id="CLU_172280_0_0_2"/>
<evidence type="ECO:0000313" key="2">
    <source>
        <dbReference type="EMBL" id="ADB59211.1"/>
    </source>
</evidence>
<dbReference type="EMBL" id="CP001860">
    <property type="protein sequence ID" value="ADB59211.1"/>
    <property type="molecule type" value="Genomic_DNA"/>
</dbReference>
<sequence length="84" mass="8358">MTGLEILVLIAVLVGVLVAAVLVRALAPFIVNAVAGLVVLFLSHVVFGLSIAVTPVVLVIVGLGGILGAAAVILFALFGVAFVP</sequence>
<reference evidence="2 3" key="1">
    <citation type="journal article" date="2010" name="Stand. Genomic Sci.">
        <title>Complete genome sequence of Haloterrigena turkmenica type strain (4k).</title>
        <authorList>
            <person name="Saunders E."/>
            <person name="Tindall B.J."/>
            <person name="Fahnrich R."/>
            <person name="Lapidus A."/>
            <person name="Copeland A."/>
            <person name="Del Rio T.G."/>
            <person name="Lucas S."/>
            <person name="Chen F."/>
            <person name="Tice H."/>
            <person name="Cheng J.F."/>
            <person name="Han C."/>
            <person name="Detter J.C."/>
            <person name="Bruce D."/>
            <person name="Goodwin L."/>
            <person name="Chain P."/>
            <person name="Pitluck S."/>
            <person name="Pati A."/>
            <person name="Ivanova N."/>
            <person name="Mavromatis K."/>
            <person name="Chen A."/>
            <person name="Palaniappan K."/>
            <person name="Land M."/>
            <person name="Hauser L."/>
            <person name="Chang Y.J."/>
            <person name="Jeffries C.D."/>
            <person name="Brettin T."/>
            <person name="Rohde M."/>
            <person name="Goker M."/>
            <person name="Bristow J."/>
            <person name="Eisen J.A."/>
            <person name="Markowitz V."/>
            <person name="Hugenholtz P."/>
            <person name="Klenk H.P."/>
            <person name="Kyrpides N.C."/>
        </authorList>
    </citation>
    <scope>NUCLEOTIDE SEQUENCE [LARGE SCALE GENOMIC DNA]</scope>
    <source>
        <strain evidence="3">ATCC 51198 / DSM 5511 / JCM 9101 / NCIMB 13204 / VKM B-1734 / 4k</strain>
    </source>
</reference>
<name>D2RUR8_HALTV</name>
<gene>
    <name evidence="2" type="ordered locus">Htur_0310</name>
</gene>
<proteinExistence type="predicted"/>
<dbReference type="eggNOG" id="arCOG05132">
    <property type="taxonomic scope" value="Archaea"/>
</dbReference>
<organism evidence="2 3">
    <name type="scientific">Haloterrigena turkmenica (strain ATCC 51198 / DSM 5511 / JCM 9101 / NCIMB 13204 / VKM B-1734 / 4k)</name>
    <name type="common">Halococcus turkmenicus</name>
    <dbReference type="NCBI Taxonomy" id="543526"/>
    <lineage>
        <taxon>Archaea</taxon>
        <taxon>Methanobacteriati</taxon>
        <taxon>Methanobacteriota</taxon>
        <taxon>Stenosarchaea group</taxon>
        <taxon>Halobacteria</taxon>
        <taxon>Halobacteriales</taxon>
        <taxon>Natrialbaceae</taxon>
        <taxon>Haloterrigena</taxon>
    </lineage>
</organism>
<keyword evidence="1" id="KW-0472">Membrane</keyword>
<evidence type="ECO:0000313" key="3">
    <source>
        <dbReference type="Proteomes" id="UP000001903"/>
    </source>
</evidence>
<feature type="transmembrane region" description="Helical" evidence="1">
    <location>
        <begin position="30"/>
        <end position="51"/>
    </location>
</feature>
<protein>
    <recommendedName>
        <fullName evidence="4">SigmaK-factor processing regulatory BofA</fullName>
    </recommendedName>
</protein>
<dbReference type="AlphaFoldDB" id="D2RUR8"/>
<accession>D2RUR8</accession>
<dbReference type="RefSeq" id="WP_012941536.1">
    <property type="nucleotide sequence ID" value="NC_013743.1"/>
</dbReference>
<dbReference type="GeneID" id="8740874"/>
<keyword evidence="1" id="KW-0812">Transmembrane</keyword>
<dbReference type="KEGG" id="htu:Htur_0310"/>
<keyword evidence="1" id="KW-1133">Transmembrane helix</keyword>
<feature type="transmembrane region" description="Helical" evidence="1">
    <location>
        <begin position="57"/>
        <end position="83"/>
    </location>
</feature>
<evidence type="ECO:0000256" key="1">
    <source>
        <dbReference type="SAM" id="Phobius"/>
    </source>
</evidence>
<dbReference type="Pfam" id="PF07441">
    <property type="entry name" value="BofA"/>
    <property type="match status" value="1"/>
</dbReference>